<accession>A0ABP0SI27</accession>
<dbReference type="EMBL" id="CAXAMN010027661">
    <property type="protein sequence ID" value="CAK9112031.1"/>
    <property type="molecule type" value="Genomic_DNA"/>
</dbReference>
<evidence type="ECO:0000313" key="1">
    <source>
        <dbReference type="EMBL" id="CAK9112031.1"/>
    </source>
</evidence>
<reference evidence="1 2" key="1">
    <citation type="submission" date="2024-02" db="EMBL/GenBank/DDBJ databases">
        <authorList>
            <person name="Chen Y."/>
            <person name="Shah S."/>
            <person name="Dougan E. K."/>
            <person name="Thang M."/>
            <person name="Chan C."/>
        </authorList>
    </citation>
    <scope>NUCLEOTIDE SEQUENCE [LARGE SCALE GENOMIC DNA]</scope>
</reference>
<name>A0ABP0SI27_9DINO</name>
<sequence>MRGGSVADRWPLALMFLEEMWRAELRVDVTALNTALSVVAWPCTLELLQMFGTSAVMQ</sequence>
<protein>
    <recommendedName>
        <fullName evidence="3">Pentatricopeptide repeat-containing protein</fullName>
    </recommendedName>
</protein>
<proteinExistence type="predicted"/>
<keyword evidence="2" id="KW-1185">Reference proteome</keyword>
<comment type="caution">
    <text evidence="1">The sequence shown here is derived from an EMBL/GenBank/DDBJ whole genome shotgun (WGS) entry which is preliminary data.</text>
</comment>
<evidence type="ECO:0000313" key="2">
    <source>
        <dbReference type="Proteomes" id="UP001642484"/>
    </source>
</evidence>
<dbReference type="Proteomes" id="UP001642484">
    <property type="component" value="Unassembled WGS sequence"/>
</dbReference>
<organism evidence="1 2">
    <name type="scientific">Durusdinium trenchii</name>
    <dbReference type="NCBI Taxonomy" id="1381693"/>
    <lineage>
        <taxon>Eukaryota</taxon>
        <taxon>Sar</taxon>
        <taxon>Alveolata</taxon>
        <taxon>Dinophyceae</taxon>
        <taxon>Suessiales</taxon>
        <taxon>Symbiodiniaceae</taxon>
        <taxon>Durusdinium</taxon>
    </lineage>
</organism>
<gene>
    <name evidence="1" type="ORF">CCMP2556_LOCUS51953</name>
</gene>
<evidence type="ECO:0008006" key="3">
    <source>
        <dbReference type="Google" id="ProtNLM"/>
    </source>
</evidence>